<evidence type="ECO:0000256" key="1">
    <source>
        <dbReference type="SAM" id="MobiDB-lite"/>
    </source>
</evidence>
<comment type="caution">
    <text evidence="2">The sequence shown here is derived from an EMBL/GenBank/DDBJ whole genome shotgun (WGS) entry which is preliminary data.</text>
</comment>
<organism evidence="2 3">
    <name type="scientific">Pseudonocardia lutea</name>
    <dbReference type="NCBI Taxonomy" id="2172015"/>
    <lineage>
        <taxon>Bacteria</taxon>
        <taxon>Bacillati</taxon>
        <taxon>Actinomycetota</taxon>
        <taxon>Actinomycetes</taxon>
        <taxon>Pseudonocardiales</taxon>
        <taxon>Pseudonocardiaceae</taxon>
        <taxon>Pseudonocardia</taxon>
    </lineage>
</organism>
<proteinExistence type="predicted"/>
<evidence type="ECO:0000313" key="3">
    <source>
        <dbReference type="Proteomes" id="UP001596119"/>
    </source>
</evidence>
<dbReference type="Proteomes" id="UP001596119">
    <property type="component" value="Unassembled WGS sequence"/>
</dbReference>
<name>A0ABW1I9U1_9PSEU</name>
<keyword evidence="3" id="KW-1185">Reference proteome</keyword>
<gene>
    <name evidence="2" type="ORF">ACFQH9_19015</name>
</gene>
<evidence type="ECO:0000313" key="2">
    <source>
        <dbReference type="EMBL" id="MFC5950362.1"/>
    </source>
</evidence>
<feature type="region of interest" description="Disordered" evidence="1">
    <location>
        <begin position="78"/>
        <end position="120"/>
    </location>
</feature>
<dbReference type="InterPro" id="IPR012863">
    <property type="entry name" value="DUF1636"/>
</dbReference>
<dbReference type="RefSeq" id="WP_379567493.1">
    <property type="nucleotide sequence ID" value="NZ_JBHSQK010000046.1"/>
</dbReference>
<protein>
    <submittedName>
        <fullName evidence="2">DUF1636 family protein</fullName>
    </submittedName>
</protein>
<dbReference type="Pfam" id="PF07845">
    <property type="entry name" value="DUF1636"/>
    <property type="match status" value="1"/>
</dbReference>
<accession>A0ABW1I9U1</accession>
<dbReference type="EMBL" id="JBHSQK010000046">
    <property type="protein sequence ID" value="MFC5950362.1"/>
    <property type="molecule type" value="Genomic_DNA"/>
</dbReference>
<sequence>MPLLICRTCPRYDPAESGRFGRALTEALREDAATEAVPVRSVQCLGGCPEDGVAAVDAPGKARVRFTGLHAGHAGPLAEAARAHAGSRSGDPGDWDVPAELHERISSVTPKRPALDVRPW</sequence>
<reference evidence="3" key="1">
    <citation type="journal article" date="2019" name="Int. J. Syst. Evol. Microbiol.">
        <title>The Global Catalogue of Microorganisms (GCM) 10K type strain sequencing project: providing services to taxonomists for standard genome sequencing and annotation.</title>
        <authorList>
            <consortium name="The Broad Institute Genomics Platform"/>
            <consortium name="The Broad Institute Genome Sequencing Center for Infectious Disease"/>
            <person name="Wu L."/>
            <person name="Ma J."/>
        </authorList>
    </citation>
    <scope>NUCLEOTIDE SEQUENCE [LARGE SCALE GENOMIC DNA]</scope>
    <source>
        <strain evidence="3">CGMCC 4.7397</strain>
    </source>
</reference>